<organism evidence="1 2">
    <name type="scientific">Lithospermum erythrorhizon</name>
    <name type="common">Purple gromwell</name>
    <name type="synonym">Lithospermum officinale var. erythrorhizon</name>
    <dbReference type="NCBI Taxonomy" id="34254"/>
    <lineage>
        <taxon>Eukaryota</taxon>
        <taxon>Viridiplantae</taxon>
        <taxon>Streptophyta</taxon>
        <taxon>Embryophyta</taxon>
        <taxon>Tracheophyta</taxon>
        <taxon>Spermatophyta</taxon>
        <taxon>Magnoliopsida</taxon>
        <taxon>eudicotyledons</taxon>
        <taxon>Gunneridae</taxon>
        <taxon>Pentapetalae</taxon>
        <taxon>asterids</taxon>
        <taxon>lamiids</taxon>
        <taxon>Boraginales</taxon>
        <taxon>Boraginaceae</taxon>
        <taxon>Boraginoideae</taxon>
        <taxon>Lithospermeae</taxon>
        <taxon>Lithospermum</taxon>
    </lineage>
</organism>
<name>A0AAV3PIH9_LITER</name>
<evidence type="ECO:0000313" key="1">
    <source>
        <dbReference type="EMBL" id="GAA0150821.1"/>
    </source>
</evidence>
<proteinExistence type="predicted"/>
<keyword evidence="2" id="KW-1185">Reference proteome</keyword>
<dbReference type="AlphaFoldDB" id="A0AAV3PIH9"/>
<sequence length="193" mass="22083">MRKSGKYIDKTPGGGRVQGYKLFPVVEGLRRRWKQERGNPFQLHHRKEGKLGISYWKLRTESVRMVPAVLQLRGGPVERRWDRRSATSPVSLSTSASPVWATRRATSLSSLASATCWAPRWLPATKEKDDKMSWKEKAIGQKGKIRRGEGIRRPPMRGPWRSRYYPLYEEKNRLPGEDSAVSRKSILPLASPS</sequence>
<comment type="caution">
    <text evidence="1">The sequence shown here is derived from an EMBL/GenBank/DDBJ whole genome shotgun (WGS) entry which is preliminary data.</text>
</comment>
<dbReference type="Proteomes" id="UP001454036">
    <property type="component" value="Unassembled WGS sequence"/>
</dbReference>
<accession>A0AAV3PIH9</accession>
<reference evidence="1 2" key="1">
    <citation type="submission" date="2024-01" db="EMBL/GenBank/DDBJ databases">
        <title>The complete chloroplast genome sequence of Lithospermum erythrorhizon: insights into the phylogenetic relationship among Boraginaceae species and the maternal lineages of purple gromwells.</title>
        <authorList>
            <person name="Okada T."/>
            <person name="Watanabe K."/>
        </authorList>
    </citation>
    <scope>NUCLEOTIDE SEQUENCE [LARGE SCALE GENOMIC DNA]</scope>
</reference>
<evidence type="ECO:0000313" key="2">
    <source>
        <dbReference type="Proteomes" id="UP001454036"/>
    </source>
</evidence>
<protein>
    <submittedName>
        <fullName evidence="1">Uncharacterized protein</fullName>
    </submittedName>
</protein>
<gene>
    <name evidence="1" type="ORF">LIER_09675</name>
</gene>
<dbReference type="EMBL" id="BAABME010001662">
    <property type="protein sequence ID" value="GAA0150821.1"/>
    <property type="molecule type" value="Genomic_DNA"/>
</dbReference>